<dbReference type="EMBL" id="JACSDZ010000022">
    <property type="protein sequence ID" value="KAF7381262.1"/>
    <property type="molecule type" value="Genomic_DNA"/>
</dbReference>
<organism evidence="1 2">
    <name type="scientific">Vespula germanica</name>
    <name type="common">German yellow jacket</name>
    <name type="synonym">Paravespula germanica</name>
    <dbReference type="NCBI Taxonomy" id="30212"/>
    <lineage>
        <taxon>Eukaryota</taxon>
        <taxon>Metazoa</taxon>
        <taxon>Ecdysozoa</taxon>
        <taxon>Arthropoda</taxon>
        <taxon>Hexapoda</taxon>
        <taxon>Insecta</taxon>
        <taxon>Pterygota</taxon>
        <taxon>Neoptera</taxon>
        <taxon>Endopterygota</taxon>
        <taxon>Hymenoptera</taxon>
        <taxon>Apocrita</taxon>
        <taxon>Aculeata</taxon>
        <taxon>Vespoidea</taxon>
        <taxon>Vespidae</taxon>
        <taxon>Vespinae</taxon>
        <taxon>Vespula</taxon>
    </lineage>
</organism>
<comment type="caution">
    <text evidence="1">The sequence shown here is derived from an EMBL/GenBank/DDBJ whole genome shotgun (WGS) entry which is preliminary data.</text>
</comment>
<reference evidence="1" key="1">
    <citation type="journal article" date="2020" name="G3 (Bethesda)">
        <title>High-Quality Assemblies for Three Invasive Social Wasps from the &lt;i&gt;Vespula&lt;/i&gt; Genus.</title>
        <authorList>
            <person name="Harrop T.W.R."/>
            <person name="Guhlin J."/>
            <person name="McLaughlin G.M."/>
            <person name="Permina E."/>
            <person name="Stockwell P."/>
            <person name="Gilligan J."/>
            <person name="Le Lec M.F."/>
            <person name="Gruber M.A.M."/>
            <person name="Quinn O."/>
            <person name="Lovegrove M."/>
            <person name="Duncan E.J."/>
            <person name="Remnant E.J."/>
            <person name="Van Eeckhoven J."/>
            <person name="Graham B."/>
            <person name="Knapp R.A."/>
            <person name="Langford K.W."/>
            <person name="Kronenberg Z."/>
            <person name="Press M.O."/>
            <person name="Eacker S.M."/>
            <person name="Wilson-Rankin E.E."/>
            <person name="Purcell J."/>
            <person name="Lester P.J."/>
            <person name="Dearden P.K."/>
        </authorList>
    </citation>
    <scope>NUCLEOTIDE SEQUENCE</scope>
    <source>
        <strain evidence="1">Linc-1</strain>
    </source>
</reference>
<sequence>MPLSSVLDYCEDLFRTKSLHHILQSLSLEYMLKSSTIQDQFASPFASPRKCNEEDVISIILRYTNCFSNSEIMCFTSSSFCLSLIAISSTSTLLIRLIPLRVHLSILSTGLDWF</sequence>
<evidence type="ECO:0000313" key="2">
    <source>
        <dbReference type="Proteomes" id="UP000617340"/>
    </source>
</evidence>
<accession>A0A834J4B8</accession>
<gene>
    <name evidence="1" type="ORF">HZH68_016137</name>
</gene>
<name>A0A834J4B8_VESGE</name>
<protein>
    <submittedName>
        <fullName evidence="1">Uncharacterized protein</fullName>
    </submittedName>
</protein>
<dbReference type="Proteomes" id="UP000617340">
    <property type="component" value="Unassembled WGS sequence"/>
</dbReference>
<proteinExistence type="predicted"/>
<dbReference type="AlphaFoldDB" id="A0A834J4B8"/>
<keyword evidence="2" id="KW-1185">Reference proteome</keyword>
<evidence type="ECO:0000313" key="1">
    <source>
        <dbReference type="EMBL" id="KAF7381262.1"/>
    </source>
</evidence>